<dbReference type="Gene3D" id="2.40.390.10">
    <property type="entry name" value="CV3147-like"/>
    <property type="match status" value="1"/>
</dbReference>
<dbReference type="Pfam" id="PF06032">
    <property type="entry name" value="S-Me-THD_N"/>
    <property type="match status" value="1"/>
</dbReference>
<comment type="caution">
    <text evidence="3">The sequence shown here is derived from an EMBL/GenBank/DDBJ whole genome shotgun (WGS) entry which is preliminary data.</text>
</comment>
<accession>A0A6V7R4C4</accession>
<evidence type="ECO:0000313" key="3">
    <source>
        <dbReference type="EMBL" id="CAD2072279.1"/>
    </source>
</evidence>
<sequence length="348" mass="37684">MRRKLTKDNGISAVYGGAILGGGGGGHIEEGLKTVDIIFKHGDLEIIDVEDLNDDDIVVNVSLVGAPSAAYQHIREKDYKFTVDLMSSLLSKELKGLTTNENGAATTINGWLQSVLTGLPVIDAPSNGRAHPTGEMGSLNLSEDKTYVSTQTYSGGKDEYHIEGYFKGGLHTTSKGVRDTSVLAGGMVAVCRNPVTVNYLKENAAIGGVSFAIELGKVYLNSKSPEEKIKNVVEHLQGSVVTSGTVSDYELKMEGGYDIGICNIIDHELTFFNEYMTLEKGEERVSTFPDLIMTFDTKTGLPVVSANLKEGMHITVISVPKENLILGSTMYNHNLLKQIESIIHKQIL</sequence>
<protein>
    <recommendedName>
        <fullName evidence="5">OsrF</fullName>
    </recommendedName>
</protein>
<reference evidence="3 4" key="1">
    <citation type="submission" date="2020-07" db="EMBL/GenBank/DDBJ databases">
        <authorList>
            <person name="Criscuolo A."/>
        </authorList>
    </citation>
    <scope>NUCLEOTIDE SEQUENCE [LARGE SCALE GENOMIC DNA]</scope>
    <source>
        <strain evidence="3">CIP107946</strain>
    </source>
</reference>
<keyword evidence="4" id="KW-1185">Reference proteome</keyword>
<dbReference type="RefSeq" id="WP_186076364.1">
    <property type="nucleotide sequence ID" value="NZ_CAJEWB010000005.1"/>
</dbReference>
<feature type="domain" description="S-Me-THD N-terminal" evidence="1">
    <location>
        <begin position="15"/>
        <end position="144"/>
    </location>
</feature>
<dbReference type="InterPro" id="IPR048350">
    <property type="entry name" value="S-Me-THD-like_C"/>
</dbReference>
<evidence type="ECO:0008006" key="5">
    <source>
        <dbReference type="Google" id="ProtNLM"/>
    </source>
</evidence>
<evidence type="ECO:0000259" key="1">
    <source>
        <dbReference type="Pfam" id="PF06032"/>
    </source>
</evidence>
<dbReference type="AlphaFoldDB" id="A0A6V7R4C4"/>
<dbReference type="InterPro" id="IPR024071">
    <property type="entry name" value="S-Me-THD_C_sf"/>
</dbReference>
<dbReference type="Proteomes" id="UP000588186">
    <property type="component" value="Unassembled WGS sequence"/>
</dbReference>
<proteinExistence type="predicted"/>
<organism evidence="3 4">
    <name type="scientific">Phocicoccus pinnipedialis</name>
    <dbReference type="NCBI Taxonomy" id="110845"/>
    <lineage>
        <taxon>Bacteria</taxon>
        <taxon>Bacillati</taxon>
        <taxon>Bacillota</taxon>
        <taxon>Bacilli</taxon>
        <taxon>Bacillales</taxon>
        <taxon>Salinicoccaceae</taxon>
        <taxon>Phocicoccus</taxon>
    </lineage>
</organism>
<evidence type="ECO:0000259" key="2">
    <source>
        <dbReference type="Pfam" id="PF20906"/>
    </source>
</evidence>
<gene>
    <name evidence="3" type="ORF">JEOPIN946_00377</name>
</gene>
<dbReference type="InterPro" id="IPR010318">
    <property type="entry name" value="S-Me-THD_N"/>
</dbReference>
<dbReference type="SUPFAM" id="SSF160991">
    <property type="entry name" value="CV3147-like"/>
    <property type="match status" value="1"/>
</dbReference>
<dbReference type="Gene3D" id="3.40.1610.10">
    <property type="entry name" value="CV3147-like domain"/>
    <property type="match status" value="1"/>
</dbReference>
<dbReference type="EMBL" id="CAJEWB010000005">
    <property type="protein sequence ID" value="CAD2072279.1"/>
    <property type="molecule type" value="Genomic_DNA"/>
</dbReference>
<name>A0A6V7R4C4_9BACL</name>
<feature type="domain" description="S-Me-THD-like C-terminal" evidence="2">
    <location>
        <begin position="175"/>
        <end position="323"/>
    </location>
</feature>
<dbReference type="Pfam" id="PF20906">
    <property type="entry name" value="S-Me-THD_C"/>
    <property type="match status" value="1"/>
</dbReference>
<dbReference type="InterPro" id="IPR027479">
    <property type="entry name" value="S-Me-THD_N_sf"/>
</dbReference>
<evidence type="ECO:0000313" key="4">
    <source>
        <dbReference type="Proteomes" id="UP000588186"/>
    </source>
</evidence>